<evidence type="ECO:0000256" key="2">
    <source>
        <dbReference type="SAM" id="MobiDB-lite"/>
    </source>
</evidence>
<gene>
    <name evidence="3" type="ORF">C0Q70_21052</name>
</gene>
<keyword evidence="1" id="KW-0175">Coiled coil</keyword>
<feature type="compositionally biased region" description="Basic and acidic residues" evidence="2">
    <location>
        <begin position="708"/>
        <end position="722"/>
    </location>
</feature>
<evidence type="ECO:0000256" key="1">
    <source>
        <dbReference type="SAM" id="Coils"/>
    </source>
</evidence>
<name>A0A2T7NBF9_POMCA</name>
<dbReference type="Proteomes" id="UP000245119">
    <property type="component" value="Linkage Group LG14"/>
</dbReference>
<reference evidence="3 4" key="1">
    <citation type="submission" date="2018-04" db="EMBL/GenBank/DDBJ databases">
        <title>The genome of golden apple snail Pomacea canaliculata provides insight into stress tolerance and invasive adaptation.</title>
        <authorList>
            <person name="Liu C."/>
            <person name="Liu B."/>
            <person name="Ren Y."/>
            <person name="Zhang Y."/>
            <person name="Wang H."/>
            <person name="Li S."/>
            <person name="Jiang F."/>
            <person name="Yin L."/>
            <person name="Zhang G."/>
            <person name="Qian W."/>
            <person name="Fan W."/>
        </authorList>
    </citation>
    <scope>NUCLEOTIDE SEQUENCE [LARGE SCALE GENOMIC DNA]</scope>
    <source>
        <strain evidence="3">SZHN2017</strain>
        <tissue evidence="3">Muscle</tissue>
    </source>
</reference>
<feature type="region of interest" description="Disordered" evidence="2">
    <location>
        <begin position="218"/>
        <end position="243"/>
    </location>
</feature>
<feature type="coiled-coil region" evidence="1">
    <location>
        <begin position="557"/>
        <end position="585"/>
    </location>
</feature>
<evidence type="ECO:0000313" key="3">
    <source>
        <dbReference type="EMBL" id="PVD18503.1"/>
    </source>
</evidence>
<feature type="region of interest" description="Disordered" evidence="2">
    <location>
        <begin position="686"/>
        <end position="804"/>
    </location>
</feature>
<protein>
    <submittedName>
        <fullName evidence="3">Uncharacterized protein</fullName>
    </submittedName>
</protein>
<dbReference type="EMBL" id="PZQS01000014">
    <property type="protein sequence ID" value="PVD18503.1"/>
    <property type="molecule type" value="Genomic_DNA"/>
</dbReference>
<feature type="compositionally biased region" description="Basic and acidic residues" evidence="2">
    <location>
        <begin position="755"/>
        <end position="764"/>
    </location>
</feature>
<comment type="caution">
    <text evidence="3">The sequence shown here is derived from an EMBL/GenBank/DDBJ whole genome shotgun (WGS) entry which is preliminary data.</text>
</comment>
<organism evidence="3 4">
    <name type="scientific">Pomacea canaliculata</name>
    <name type="common">Golden apple snail</name>
    <dbReference type="NCBI Taxonomy" id="400727"/>
    <lineage>
        <taxon>Eukaryota</taxon>
        <taxon>Metazoa</taxon>
        <taxon>Spiralia</taxon>
        <taxon>Lophotrochozoa</taxon>
        <taxon>Mollusca</taxon>
        <taxon>Gastropoda</taxon>
        <taxon>Caenogastropoda</taxon>
        <taxon>Architaenioglossa</taxon>
        <taxon>Ampullarioidea</taxon>
        <taxon>Ampullariidae</taxon>
        <taxon>Pomacea</taxon>
    </lineage>
</organism>
<feature type="compositionally biased region" description="Polar residues" evidence="2">
    <location>
        <begin position="725"/>
        <end position="754"/>
    </location>
</feature>
<evidence type="ECO:0000313" key="4">
    <source>
        <dbReference type="Proteomes" id="UP000245119"/>
    </source>
</evidence>
<dbReference type="AlphaFoldDB" id="A0A2T7NBF9"/>
<sequence length="804" mass="90706">MEELGNINARLKNINEEYAKVCENDRKDSTNAEENFKAYLKRKRGNIQEREMSMLKEVQDGVDKLSDQKIRKQLTTFIKDYAAVMQTIQSHPKDPLNMLEEVSSWLAGDHLSLRGLKTTHITLAEKAEEDMRWKTPEPQTKGSREDLTFDVQFEGMEWQELTTYLLNFAKENFAEVPEIARHITENVTETINVIKKIEQEMERMKTEITNKSTLIEKLQKSKSASEDGEAKGPSPSDLQLKKGSKNFAQPMKKGWSDVEERKAEPGTLATISLGGFSRDSIVPDEESTTKMEPAELQKLLRAHIGISINHIKTVSRELMRLRKAARRDIETIKSKEMDVHEVEQKLRELMGVVNPSSSQLPEVKKTDDAILLRSRAPGTHTCNYCECHKKTTKTTVVARADSTTNMEEVSKHCSRYLQMLGETEQVFQRAFHRLEDIMRELQLCQSNTMWKEGTLSELSMLNPANDNEILEQVSNAQDIPETTQDLIQHANNCFKLLRIFYKDLEFLIQLSGRCVAEVAEQEKPSRLAKDEILSSLQKGDSVKTKIDVMADALGSILKEVDKNAENQASQSKEEEKARKEALEAMREARSWLEKASQRAPFLQIKARGPEANDVICLKSLTTTNVIAPDVTRKDSHERGMRVDLAGDQDGERGEMSKGERLLVTRSPREGKNSTGKEQVFHDSVIHVPESCPSPTKDRIRRLSTIGVKEQKEKPTNGKEADGPKQTASKSRQSTNFVSSSAATSFMTTPESQVKGNREQSEVSESKAMPVDEGTAEAEVRQKDGKEEGNVDIKAEVKGQIGVLR</sequence>
<accession>A0A2T7NBF9</accession>
<keyword evidence="4" id="KW-1185">Reference proteome</keyword>
<feature type="compositionally biased region" description="Basic and acidic residues" evidence="2">
    <location>
        <begin position="218"/>
        <end position="230"/>
    </location>
</feature>
<feature type="compositionally biased region" description="Basic and acidic residues" evidence="2">
    <location>
        <begin position="777"/>
        <end position="796"/>
    </location>
</feature>
<proteinExistence type="predicted"/>